<evidence type="ECO:0008006" key="4">
    <source>
        <dbReference type="Google" id="ProtNLM"/>
    </source>
</evidence>
<organism evidence="1">
    <name type="scientific">Vibrio coralliilyticus</name>
    <dbReference type="NCBI Taxonomy" id="190893"/>
    <lineage>
        <taxon>Bacteria</taxon>
        <taxon>Pseudomonadati</taxon>
        <taxon>Pseudomonadota</taxon>
        <taxon>Gammaproteobacteria</taxon>
        <taxon>Vibrionales</taxon>
        <taxon>Vibrionaceae</taxon>
        <taxon>Vibrio</taxon>
    </lineage>
</organism>
<proteinExistence type="predicted"/>
<evidence type="ECO:0000313" key="2">
    <source>
        <dbReference type="EMBL" id="NOJ24629.1"/>
    </source>
</evidence>
<dbReference type="EMBL" id="JXXR01000017">
    <property type="protein sequence ID" value="KJY70409.1"/>
    <property type="molecule type" value="Genomic_DNA"/>
</dbReference>
<dbReference type="AlphaFoldDB" id="A0A837G5C2"/>
<evidence type="ECO:0000313" key="1">
    <source>
        <dbReference type="EMBL" id="KJY70409.1"/>
    </source>
</evidence>
<dbReference type="EMBL" id="VTXP01000010">
    <property type="protein sequence ID" value="NOJ24629.1"/>
    <property type="molecule type" value="Genomic_DNA"/>
</dbReference>
<sequence length="189" mass="21046">MYKKIPYQSSAQILPRFQASDEAKEVIGEEQPIDQVIKKLQEAKLYNDLIQFLAHALPVRESIWWALCCVSTRNDVWTDTQKMSLDTVKQWAQSPSEELRRRAELLANRLELNCGPSWLTQAVFWNGSGSIVAPDLPAVLPDPFLYAKAVGGAINHAASLPEWDKSEQYYESAIQAALDIASGGNGGLK</sequence>
<dbReference type="InterPro" id="IPR053855">
    <property type="entry name" value="DUF6931"/>
</dbReference>
<name>A0A837G5C2_9VIBR</name>
<dbReference type="RefSeq" id="WP_006962092.1">
    <property type="nucleotide sequence ID" value="NZ_CP031472.1"/>
</dbReference>
<reference evidence="2 3" key="2">
    <citation type="submission" date="2019-09" db="EMBL/GenBank/DDBJ databases">
        <title>Draft genome sequencing and comparative genomics of hatchery-associated Vibrios.</title>
        <authorList>
            <person name="Kehlet-Delgado H."/>
            <person name="Mueller R.S."/>
        </authorList>
    </citation>
    <scope>NUCLEOTIDE SEQUENCE [LARGE SCALE GENOMIC DNA]</scope>
    <source>
        <strain evidence="2 3">09-121-3</strain>
    </source>
</reference>
<protein>
    <recommendedName>
        <fullName evidence="4">Twin-arginine translocation pathway signal</fullName>
    </recommendedName>
</protein>
<gene>
    <name evidence="2" type="ORF">F0238_18025</name>
    <name evidence="1" type="ORF">TW71_16190</name>
</gene>
<reference evidence="1" key="1">
    <citation type="journal article" date="2015" name="BMC Genomics">
        <title>Genome mining reveals unlocked bioactive potential of marine Gram-negative bacteria.</title>
        <authorList>
            <person name="Machado H."/>
            <person name="Sonnenschein E.C."/>
            <person name="Melchiorsen J."/>
            <person name="Gram L."/>
        </authorList>
    </citation>
    <scope>NUCLEOTIDE SEQUENCE</scope>
    <source>
        <strain evidence="1">S2052</strain>
    </source>
</reference>
<dbReference type="Pfam" id="PF22011">
    <property type="entry name" value="DUF6931"/>
    <property type="match status" value="1"/>
</dbReference>
<accession>A0A837G5C2</accession>
<comment type="caution">
    <text evidence="1">The sequence shown here is derived from an EMBL/GenBank/DDBJ whole genome shotgun (WGS) entry which is preliminary data.</text>
</comment>
<evidence type="ECO:0000313" key="3">
    <source>
        <dbReference type="Proteomes" id="UP000576645"/>
    </source>
</evidence>
<dbReference type="Proteomes" id="UP000576645">
    <property type="component" value="Unassembled WGS sequence"/>
</dbReference>